<evidence type="ECO:0000259" key="5">
    <source>
        <dbReference type="Pfam" id="PF04355"/>
    </source>
</evidence>
<organism evidence="6 7">
    <name type="scientific">Glaciecola siphonariae</name>
    <dbReference type="NCBI Taxonomy" id="521012"/>
    <lineage>
        <taxon>Bacteria</taxon>
        <taxon>Pseudomonadati</taxon>
        <taxon>Pseudomonadota</taxon>
        <taxon>Gammaproteobacteria</taxon>
        <taxon>Alteromonadales</taxon>
        <taxon>Alteromonadaceae</taxon>
        <taxon>Glaciecola</taxon>
    </lineage>
</organism>
<keyword evidence="2 4" id="KW-0472">Membrane</keyword>
<keyword evidence="4" id="KW-0564">Palmitate</keyword>
<evidence type="ECO:0000256" key="3">
    <source>
        <dbReference type="ARBA" id="ARBA00023237"/>
    </source>
</evidence>
<gene>
    <name evidence="4" type="primary">bamE</name>
    <name evidence="6" type="ORF">ACFO4O_06180</name>
</gene>
<comment type="caution">
    <text evidence="6">The sequence shown here is derived from an EMBL/GenBank/DDBJ whole genome shotgun (WGS) entry which is preliminary data.</text>
</comment>
<dbReference type="RefSeq" id="WP_382406546.1">
    <property type="nucleotide sequence ID" value="NZ_JBHSGU010000002.1"/>
</dbReference>
<dbReference type="Pfam" id="PF04355">
    <property type="entry name" value="BamE"/>
    <property type="match status" value="1"/>
</dbReference>
<dbReference type="PANTHER" id="PTHR37482">
    <property type="entry name" value="OUTER MEMBRANE PROTEIN ASSEMBLY FACTOR BAME"/>
    <property type="match status" value="1"/>
</dbReference>
<reference evidence="7" key="1">
    <citation type="journal article" date="2019" name="Int. J. Syst. Evol. Microbiol.">
        <title>The Global Catalogue of Microorganisms (GCM) 10K type strain sequencing project: providing services to taxonomists for standard genome sequencing and annotation.</title>
        <authorList>
            <consortium name="The Broad Institute Genomics Platform"/>
            <consortium name="The Broad Institute Genome Sequencing Center for Infectious Disease"/>
            <person name="Wu L."/>
            <person name="Ma J."/>
        </authorList>
    </citation>
    <scope>NUCLEOTIDE SEQUENCE [LARGE SCALE GENOMIC DNA]</scope>
    <source>
        <strain evidence="7">KACC 12507</strain>
    </source>
</reference>
<comment type="subcellular location">
    <subcellularLocation>
        <location evidence="4">Cell outer membrane</location>
        <topology evidence="4">Lipid-anchor</topology>
    </subcellularLocation>
</comment>
<comment type="subunit">
    <text evidence="4">Part of the Bam complex.</text>
</comment>
<comment type="similarity">
    <text evidence="4">Belongs to the BamE family.</text>
</comment>
<dbReference type="InterPro" id="IPR026592">
    <property type="entry name" value="BamE"/>
</dbReference>
<proteinExistence type="inferred from homology"/>
<evidence type="ECO:0000256" key="2">
    <source>
        <dbReference type="ARBA" id="ARBA00023136"/>
    </source>
</evidence>
<name>A0ABV9LV61_9ALTE</name>
<dbReference type="EMBL" id="JBHSGU010000002">
    <property type="protein sequence ID" value="MFC4699740.1"/>
    <property type="molecule type" value="Genomic_DNA"/>
</dbReference>
<keyword evidence="1 4" id="KW-0732">Signal</keyword>
<dbReference type="InterPro" id="IPR007450">
    <property type="entry name" value="BamE_dom"/>
</dbReference>
<sequence>MKFLSIIILSFTLLTGCTDWIYRIDVPQGNFLDQKDVNKLRVEMTKEQVRFVLGNPVVEDSFSDDTWYYYYEMKRGMRKRGEDVKKHLILTFEDGKLTDLTGDYPKPEEFDQPLA</sequence>
<keyword evidence="3 4" id="KW-0998">Cell outer membrane</keyword>
<keyword evidence="7" id="KW-1185">Reference proteome</keyword>
<dbReference type="Proteomes" id="UP001595897">
    <property type="component" value="Unassembled WGS sequence"/>
</dbReference>
<comment type="function">
    <text evidence="4">Part of the outer membrane protein assembly complex, which is involved in assembly and insertion of beta-barrel proteins into the outer membrane.</text>
</comment>
<dbReference type="Gene3D" id="3.30.1450.10">
    <property type="match status" value="1"/>
</dbReference>
<dbReference type="HAMAP" id="MF_00925">
    <property type="entry name" value="OM_assembly_BamE"/>
    <property type="match status" value="1"/>
</dbReference>
<dbReference type="PROSITE" id="PS51257">
    <property type="entry name" value="PROKAR_LIPOPROTEIN"/>
    <property type="match status" value="1"/>
</dbReference>
<evidence type="ECO:0000256" key="4">
    <source>
        <dbReference type="HAMAP-Rule" id="MF_00925"/>
    </source>
</evidence>
<evidence type="ECO:0000313" key="7">
    <source>
        <dbReference type="Proteomes" id="UP001595897"/>
    </source>
</evidence>
<protein>
    <recommendedName>
        <fullName evidence="4">Outer membrane protein assembly factor BamE</fullName>
    </recommendedName>
</protein>
<accession>A0ABV9LV61</accession>
<evidence type="ECO:0000256" key="1">
    <source>
        <dbReference type="ARBA" id="ARBA00022729"/>
    </source>
</evidence>
<keyword evidence="4" id="KW-0449">Lipoprotein</keyword>
<dbReference type="PANTHER" id="PTHR37482:SF1">
    <property type="entry name" value="OUTER MEMBRANE PROTEIN ASSEMBLY FACTOR BAME"/>
    <property type="match status" value="1"/>
</dbReference>
<dbReference type="InterPro" id="IPR037873">
    <property type="entry name" value="BamE-like"/>
</dbReference>
<feature type="domain" description="Outer membrane protein assembly factor BamE" evidence="5">
    <location>
        <begin position="29"/>
        <end position="99"/>
    </location>
</feature>
<evidence type="ECO:0000313" key="6">
    <source>
        <dbReference type="EMBL" id="MFC4699740.1"/>
    </source>
</evidence>